<dbReference type="InterPro" id="IPR041569">
    <property type="entry name" value="AAA_lid_3"/>
</dbReference>
<dbReference type="InterPro" id="IPR003959">
    <property type="entry name" value="ATPase_AAA_core"/>
</dbReference>
<reference evidence="4" key="1">
    <citation type="journal article" date="2021" name="Proc. Natl. Acad. Sci. U.S.A.">
        <title>Three genomes in the algal genus Volvox reveal the fate of a haploid sex-determining region after a transition to homothallism.</title>
        <authorList>
            <person name="Yamamoto K."/>
            <person name="Hamaji T."/>
            <person name="Kawai-Toyooka H."/>
            <person name="Matsuzaki R."/>
            <person name="Takahashi F."/>
            <person name="Nishimura Y."/>
            <person name="Kawachi M."/>
            <person name="Noguchi H."/>
            <person name="Minakuchi Y."/>
            <person name="Umen J.G."/>
            <person name="Toyoda A."/>
            <person name="Nozaki H."/>
        </authorList>
    </citation>
    <scope>NUCLEOTIDE SEQUENCE</scope>
    <source>
        <strain evidence="4">NIES-3785</strain>
    </source>
</reference>
<dbReference type="SMART" id="SM00382">
    <property type="entry name" value="AAA"/>
    <property type="match status" value="1"/>
</dbReference>
<gene>
    <name evidence="4" type="ORF">Vretimale_16281</name>
</gene>
<accession>A0A8J4GS95</accession>
<evidence type="ECO:0000313" key="5">
    <source>
        <dbReference type="Proteomes" id="UP000722791"/>
    </source>
</evidence>
<feature type="compositionally biased region" description="Gly residues" evidence="2">
    <location>
        <begin position="266"/>
        <end position="290"/>
    </location>
</feature>
<feature type="region of interest" description="Disordered" evidence="2">
    <location>
        <begin position="262"/>
        <end position="290"/>
    </location>
</feature>
<feature type="region of interest" description="Disordered" evidence="2">
    <location>
        <begin position="562"/>
        <end position="600"/>
    </location>
</feature>
<name>A0A8J4GS95_9CHLO</name>
<dbReference type="GO" id="GO:0005524">
    <property type="term" value="F:ATP binding"/>
    <property type="evidence" value="ECO:0007669"/>
    <property type="project" value="UniProtKB-KW"/>
</dbReference>
<proteinExistence type="inferred from homology"/>
<dbReference type="GO" id="GO:0015630">
    <property type="term" value="C:microtubule cytoskeleton"/>
    <property type="evidence" value="ECO:0007669"/>
    <property type="project" value="TreeGrafter"/>
</dbReference>
<dbReference type="InterPro" id="IPR003960">
    <property type="entry name" value="ATPase_AAA_CS"/>
</dbReference>
<feature type="compositionally biased region" description="Polar residues" evidence="2">
    <location>
        <begin position="31"/>
        <end position="42"/>
    </location>
</feature>
<feature type="domain" description="AAA+ ATPase" evidence="3">
    <location>
        <begin position="368"/>
        <end position="503"/>
    </location>
</feature>
<dbReference type="Pfam" id="PF00004">
    <property type="entry name" value="AAA"/>
    <property type="match status" value="1"/>
</dbReference>
<sequence length="666" mass="68544">MDDPHLQRAIYASIQTARSQGYNLGSGGGTVQTFRPSFQSSRGGSGGGGGGGVHGGSHGTITHRSIAAGATRGSNGNRNQAHRPEPRHPQPRFAGNSLPGVGASASAAAASANALRTSFGRIDALRRDGIVPASAGPITPHSNSASHSHFRNHVHAAGGGVQSPGSPTLRALPTAIPSRVATTTPRRRNRAQQPTVRQWHGLEDTVIEPHRNANPVLDAIAAVTAEAYTVLDAATGVGASPITVLPLSPSRATATMVAPPPALSPTGGGGAASTAITGGGGGGVGPVGGSGPPPRALISVAAPGGSVVMLPEGVDPVLAQAVLRDAVTWDTGVTFDDIAGCDRAKQLLHEAVALPLIIPEFFTGIREPWRGVLLHGPPGNGKTMLAKALAGMVGGAFFAVSPASLTSKWRGESEKLLATLFAVAQAHAPAIIFIDEVDALGGARGVDGEHEASRRFKAELLQQMDGLASGRGVMVLAATNCPWDLDPALRRRLEKRIHIGLPDAAQRLALLQLHLRGVVLAPNVDLPALAASCEGFSGADIRLLCRDAAMAPLRRQIGNLAVGNSCPTPPPQQHQLQELQSPSAGHPQLSSPSPEAPRVPVLQPQSQPLVLRSAADIRRLADSGELARGAVVSIADLEAARGSVRRSVTADQAARYVQWDQEFAST</sequence>
<comment type="caution">
    <text evidence="4">The sequence shown here is derived from an EMBL/GenBank/DDBJ whole genome shotgun (WGS) entry which is preliminary data.</text>
</comment>
<dbReference type="InterPro" id="IPR050304">
    <property type="entry name" value="MT-severing_AAA_ATPase"/>
</dbReference>
<keyword evidence="1" id="KW-0547">Nucleotide-binding</keyword>
<dbReference type="Proteomes" id="UP000722791">
    <property type="component" value="Unassembled WGS sequence"/>
</dbReference>
<evidence type="ECO:0000313" key="4">
    <source>
        <dbReference type="EMBL" id="GIM13053.1"/>
    </source>
</evidence>
<feature type="compositionally biased region" description="Gly residues" evidence="2">
    <location>
        <begin position="43"/>
        <end position="58"/>
    </location>
</feature>
<dbReference type="EMBL" id="BNCQ01000046">
    <property type="protein sequence ID" value="GIM13053.1"/>
    <property type="molecule type" value="Genomic_DNA"/>
</dbReference>
<evidence type="ECO:0000256" key="2">
    <source>
        <dbReference type="SAM" id="MobiDB-lite"/>
    </source>
</evidence>
<dbReference type="PANTHER" id="PTHR23074">
    <property type="entry name" value="AAA DOMAIN-CONTAINING"/>
    <property type="match status" value="1"/>
</dbReference>
<feature type="region of interest" description="Disordered" evidence="2">
    <location>
        <begin position="20"/>
        <end position="102"/>
    </location>
</feature>
<keyword evidence="1" id="KW-0067">ATP-binding</keyword>
<dbReference type="FunFam" id="3.40.50.300:FF:000159">
    <property type="entry name" value="Katanin p60 ATPase-containing subunit A1"/>
    <property type="match status" value="1"/>
</dbReference>
<dbReference type="GO" id="GO:0016887">
    <property type="term" value="F:ATP hydrolysis activity"/>
    <property type="evidence" value="ECO:0007669"/>
    <property type="project" value="InterPro"/>
</dbReference>
<comment type="similarity">
    <text evidence="1">Belongs to the AAA ATPase family.</text>
</comment>
<dbReference type="PANTHER" id="PTHR23074:SF19">
    <property type="entry name" value="KATANIN P60 ATPASE-CONTAINING SUBUNIT A1"/>
    <property type="match status" value="1"/>
</dbReference>
<feature type="compositionally biased region" description="Low complexity" evidence="2">
    <location>
        <begin position="573"/>
        <end position="583"/>
    </location>
</feature>
<dbReference type="PROSITE" id="PS00674">
    <property type="entry name" value="AAA"/>
    <property type="match status" value="1"/>
</dbReference>
<organism evidence="4 5">
    <name type="scientific">Volvox reticuliferus</name>
    <dbReference type="NCBI Taxonomy" id="1737510"/>
    <lineage>
        <taxon>Eukaryota</taxon>
        <taxon>Viridiplantae</taxon>
        <taxon>Chlorophyta</taxon>
        <taxon>core chlorophytes</taxon>
        <taxon>Chlorophyceae</taxon>
        <taxon>CS clade</taxon>
        <taxon>Chlamydomonadales</taxon>
        <taxon>Volvocaceae</taxon>
        <taxon>Volvox</taxon>
    </lineage>
</organism>
<dbReference type="InterPro" id="IPR027417">
    <property type="entry name" value="P-loop_NTPase"/>
</dbReference>
<dbReference type="Gene3D" id="3.40.50.300">
    <property type="entry name" value="P-loop containing nucleotide triphosphate hydrolases"/>
    <property type="match status" value="1"/>
</dbReference>
<dbReference type="InterPro" id="IPR003593">
    <property type="entry name" value="AAA+_ATPase"/>
</dbReference>
<evidence type="ECO:0000259" key="3">
    <source>
        <dbReference type="SMART" id="SM00382"/>
    </source>
</evidence>
<dbReference type="Pfam" id="PF17862">
    <property type="entry name" value="AAA_lid_3"/>
    <property type="match status" value="1"/>
</dbReference>
<dbReference type="AlphaFoldDB" id="A0A8J4GS95"/>
<dbReference type="Gene3D" id="1.10.8.60">
    <property type="match status" value="1"/>
</dbReference>
<dbReference type="SUPFAM" id="SSF52540">
    <property type="entry name" value="P-loop containing nucleoside triphosphate hydrolases"/>
    <property type="match status" value="1"/>
</dbReference>
<evidence type="ECO:0000256" key="1">
    <source>
        <dbReference type="RuleBase" id="RU003651"/>
    </source>
</evidence>
<dbReference type="GO" id="GO:0051013">
    <property type="term" value="P:microtubule severing"/>
    <property type="evidence" value="ECO:0007669"/>
    <property type="project" value="TreeGrafter"/>
</dbReference>
<dbReference type="CDD" id="cd19509">
    <property type="entry name" value="RecA-like_VPS4-like"/>
    <property type="match status" value="1"/>
</dbReference>
<protein>
    <recommendedName>
        <fullName evidence="3">AAA+ ATPase domain-containing protein</fullName>
    </recommendedName>
</protein>